<evidence type="ECO:0000256" key="8">
    <source>
        <dbReference type="SAM" id="SignalP"/>
    </source>
</evidence>
<evidence type="ECO:0000313" key="9">
    <source>
        <dbReference type="Proteomes" id="UP000887575"/>
    </source>
</evidence>
<evidence type="ECO:0000256" key="7">
    <source>
        <dbReference type="SAM" id="Phobius"/>
    </source>
</evidence>
<evidence type="ECO:0008006" key="11">
    <source>
        <dbReference type="Google" id="ProtNLM"/>
    </source>
</evidence>
<feature type="chain" id="PRO_5042227935" description="Signal peptide peptidase-like 2B" evidence="8">
    <location>
        <begin position="18"/>
        <end position="630"/>
    </location>
</feature>
<name>A0AAF3EIZ7_9BILA</name>
<protein>
    <recommendedName>
        <fullName evidence="11">Signal peptide peptidase-like 2B</fullName>
    </recommendedName>
</protein>
<feature type="transmembrane region" description="Helical" evidence="7">
    <location>
        <begin position="544"/>
        <end position="562"/>
    </location>
</feature>
<comment type="subcellular location">
    <subcellularLocation>
        <location evidence="1">Endomembrane system</location>
        <topology evidence="1">Multi-pass membrane protein</topology>
    </subcellularLocation>
</comment>
<feature type="transmembrane region" description="Helical" evidence="7">
    <location>
        <begin position="371"/>
        <end position="388"/>
    </location>
</feature>
<dbReference type="SMART" id="SM00730">
    <property type="entry name" value="PSN"/>
    <property type="match status" value="1"/>
</dbReference>
<evidence type="ECO:0000256" key="4">
    <source>
        <dbReference type="ARBA" id="ARBA00022801"/>
    </source>
</evidence>
<keyword evidence="4" id="KW-0378">Hydrolase</keyword>
<evidence type="ECO:0000256" key="2">
    <source>
        <dbReference type="ARBA" id="ARBA00006859"/>
    </source>
</evidence>
<dbReference type="GO" id="GO:0030660">
    <property type="term" value="C:Golgi-associated vesicle membrane"/>
    <property type="evidence" value="ECO:0007669"/>
    <property type="project" value="TreeGrafter"/>
</dbReference>
<dbReference type="GO" id="GO:0098553">
    <property type="term" value="C:lumenal side of endoplasmic reticulum membrane"/>
    <property type="evidence" value="ECO:0007669"/>
    <property type="project" value="TreeGrafter"/>
</dbReference>
<dbReference type="PANTHER" id="PTHR12174">
    <property type="entry name" value="SIGNAL PEPTIDE PEPTIDASE"/>
    <property type="match status" value="1"/>
</dbReference>
<dbReference type="GO" id="GO:0098554">
    <property type="term" value="C:cytoplasmic side of endoplasmic reticulum membrane"/>
    <property type="evidence" value="ECO:0007669"/>
    <property type="project" value="TreeGrafter"/>
</dbReference>
<feature type="transmembrane region" description="Helical" evidence="7">
    <location>
        <begin position="400"/>
        <end position="420"/>
    </location>
</feature>
<evidence type="ECO:0000256" key="3">
    <source>
        <dbReference type="ARBA" id="ARBA00022692"/>
    </source>
</evidence>
<proteinExistence type="inferred from homology"/>
<keyword evidence="8" id="KW-0732">Signal</keyword>
<evidence type="ECO:0000313" key="10">
    <source>
        <dbReference type="WBParaSite" id="MBELARI_LOCUS14005"/>
    </source>
</evidence>
<feature type="transmembrane region" description="Helical" evidence="7">
    <location>
        <begin position="294"/>
        <end position="316"/>
    </location>
</feature>
<dbReference type="GO" id="GO:0033619">
    <property type="term" value="P:membrane protein proteolysis"/>
    <property type="evidence" value="ECO:0007669"/>
    <property type="project" value="TreeGrafter"/>
</dbReference>
<dbReference type="InterPro" id="IPR006639">
    <property type="entry name" value="Preselin/SPP"/>
</dbReference>
<dbReference type="Proteomes" id="UP000887575">
    <property type="component" value="Unassembled WGS sequence"/>
</dbReference>
<dbReference type="Pfam" id="PF04258">
    <property type="entry name" value="Peptidase_A22B"/>
    <property type="match status" value="1"/>
</dbReference>
<keyword evidence="9" id="KW-1185">Reference proteome</keyword>
<dbReference type="WBParaSite" id="MBELARI_LOCUS14005">
    <property type="protein sequence ID" value="MBELARI_LOCUS14005"/>
    <property type="gene ID" value="MBELARI_LOCUS14005"/>
</dbReference>
<feature type="transmembrane region" description="Helical" evidence="7">
    <location>
        <begin position="344"/>
        <end position="365"/>
    </location>
</feature>
<dbReference type="AlphaFoldDB" id="A0AAF3EIZ7"/>
<feature type="transmembrane region" description="Helical" evidence="7">
    <location>
        <begin position="219"/>
        <end position="238"/>
    </location>
</feature>
<evidence type="ECO:0000256" key="6">
    <source>
        <dbReference type="ARBA" id="ARBA00023136"/>
    </source>
</evidence>
<keyword evidence="5 7" id="KW-1133">Transmembrane helix</keyword>
<feature type="transmembrane region" description="Helical" evidence="7">
    <location>
        <begin position="484"/>
        <end position="503"/>
    </location>
</feature>
<dbReference type="GO" id="GO:0005765">
    <property type="term" value="C:lysosomal membrane"/>
    <property type="evidence" value="ECO:0007669"/>
    <property type="project" value="TreeGrafter"/>
</dbReference>
<feature type="signal peptide" evidence="8">
    <location>
        <begin position="1"/>
        <end position="17"/>
    </location>
</feature>
<organism evidence="9 10">
    <name type="scientific">Mesorhabditis belari</name>
    <dbReference type="NCBI Taxonomy" id="2138241"/>
    <lineage>
        <taxon>Eukaryota</taxon>
        <taxon>Metazoa</taxon>
        <taxon>Ecdysozoa</taxon>
        <taxon>Nematoda</taxon>
        <taxon>Chromadorea</taxon>
        <taxon>Rhabditida</taxon>
        <taxon>Rhabditina</taxon>
        <taxon>Rhabditomorpha</taxon>
        <taxon>Rhabditoidea</taxon>
        <taxon>Rhabditidae</taxon>
        <taxon>Mesorhabditinae</taxon>
        <taxon>Mesorhabditis</taxon>
    </lineage>
</organism>
<feature type="transmembrane region" description="Helical" evidence="7">
    <location>
        <begin position="269"/>
        <end position="288"/>
    </location>
</feature>
<feature type="transmembrane region" description="Helical" evidence="7">
    <location>
        <begin position="515"/>
        <end position="538"/>
    </location>
</feature>
<dbReference type="PANTHER" id="PTHR12174:SF103">
    <property type="entry name" value="INTRAMEMBRANE PROTEASE (IMPAS) FAMILY"/>
    <property type="match status" value="1"/>
</dbReference>
<reference evidence="10" key="1">
    <citation type="submission" date="2024-02" db="UniProtKB">
        <authorList>
            <consortium name="WormBaseParasite"/>
        </authorList>
    </citation>
    <scope>IDENTIFICATION</scope>
</reference>
<evidence type="ECO:0000256" key="5">
    <source>
        <dbReference type="ARBA" id="ARBA00022989"/>
    </source>
</evidence>
<keyword evidence="6 7" id="KW-0472">Membrane</keyword>
<dbReference type="GO" id="GO:0042500">
    <property type="term" value="F:aspartic endopeptidase activity, intramembrane cleaving"/>
    <property type="evidence" value="ECO:0007669"/>
    <property type="project" value="InterPro"/>
</dbReference>
<accession>A0AAF3EIZ7</accession>
<evidence type="ECO:0000256" key="1">
    <source>
        <dbReference type="ARBA" id="ARBA00004127"/>
    </source>
</evidence>
<keyword evidence="3 7" id="KW-0812">Transmembrane</keyword>
<comment type="similarity">
    <text evidence="2">Belongs to the peptidase A22B family.</text>
</comment>
<dbReference type="InterPro" id="IPR007369">
    <property type="entry name" value="Peptidase_A22B_SPP"/>
</dbReference>
<sequence length="630" mass="70327">MRLLWLQFWAIFIGIEARSRNGVYSTSFVFLTATNQKTGESVQICANYLQSQIREVAKTRETAEVYPLVWWAEQEGNLDLCNGPRQFATTPYSGSIVPLSYRVNGSSKGDRACVESFNNDSSAFRNVTQSEVDELKSFGASAALLLLNKGQRFVTSWRDFLFSDFTDPYVNASDAIPTFFAYKEDFDKKIITLDHPSNHPSITLQIHRPPSSQWDASMLIIWLLAVGAVTGGGFWAFYRHNNGKDENRQVHHPEPEDSKGCCNKHANTLAILILMVVLVSILMLGYYFRPVLIVVFNIFLVVLGSFSVYGCANALLSNLKCARPQCCVTPLCARFPEMGCISHAPSLAAFFLYGWCLALCVFWFFTRNAPYAWILLDFINFTMCLHILKSLRLPSLKWITGLMVCMFVYDAFMVFFTPFLTPSGCSVMLQVATGLDCSSSSGGGYPTPPIDANLPEKFPMLMQVMHFDPMLECVDVEVERGYQMTILGLGDIIIPGYLISHCFTMGGFPAQTRLIYGIICSIGYGVGLVITFVALTLMGIAQPALIYLVPATLIPVCITALIRKEWGRLWHGAQDKSDITPLRLTDGPMTPPRYINRFFAFNITGEDAVLNREAVSDDCCTSTETCKNFV</sequence>